<evidence type="ECO:0000313" key="2">
    <source>
        <dbReference type="EMBL" id="KAK8735611.1"/>
    </source>
</evidence>
<dbReference type="EMBL" id="JARKIK010000047">
    <property type="protein sequence ID" value="KAK8735611.1"/>
    <property type="molecule type" value="Genomic_DNA"/>
</dbReference>
<keyword evidence="3" id="KW-1185">Reference proteome</keyword>
<sequence length="117" mass="12613">MTSYNPQNRLTIGLIIREVEKIIEDLRPDKISIIPYSLYLSLVYLTGREDNTATSSVDEHGDNATTPSVDDHGDSSIIPSVDDHGDSATTPSVDDHGDSATTPSVDEHGDSVTISNE</sequence>
<feature type="compositionally biased region" description="Basic and acidic residues" evidence="1">
    <location>
        <begin position="52"/>
        <end position="62"/>
    </location>
</feature>
<name>A0AAW0WU45_CHEQU</name>
<dbReference type="AlphaFoldDB" id="A0AAW0WU45"/>
<accession>A0AAW0WU45</accession>
<proteinExistence type="predicted"/>
<feature type="non-terminal residue" evidence="2">
    <location>
        <position position="117"/>
    </location>
</feature>
<reference evidence="2 3" key="1">
    <citation type="journal article" date="2024" name="BMC Genomics">
        <title>Genome assembly of redclaw crayfish (Cherax quadricarinatus) provides insights into its immune adaptation and hypoxia tolerance.</title>
        <authorList>
            <person name="Liu Z."/>
            <person name="Zheng J."/>
            <person name="Li H."/>
            <person name="Fang K."/>
            <person name="Wang S."/>
            <person name="He J."/>
            <person name="Zhou D."/>
            <person name="Weng S."/>
            <person name="Chi M."/>
            <person name="Gu Z."/>
            <person name="He J."/>
            <person name="Li F."/>
            <person name="Wang M."/>
        </authorList>
    </citation>
    <scope>NUCLEOTIDE SEQUENCE [LARGE SCALE GENOMIC DNA]</scope>
    <source>
        <strain evidence="2">ZL_2023a</strain>
    </source>
</reference>
<organism evidence="2 3">
    <name type="scientific">Cherax quadricarinatus</name>
    <name type="common">Australian red claw crayfish</name>
    <dbReference type="NCBI Taxonomy" id="27406"/>
    <lineage>
        <taxon>Eukaryota</taxon>
        <taxon>Metazoa</taxon>
        <taxon>Ecdysozoa</taxon>
        <taxon>Arthropoda</taxon>
        <taxon>Crustacea</taxon>
        <taxon>Multicrustacea</taxon>
        <taxon>Malacostraca</taxon>
        <taxon>Eumalacostraca</taxon>
        <taxon>Eucarida</taxon>
        <taxon>Decapoda</taxon>
        <taxon>Pleocyemata</taxon>
        <taxon>Astacidea</taxon>
        <taxon>Parastacoidea</taxon>
        <taxon>Parastacidae</taxon>
        <taxon>Cherax</taxon>
    </lineage>
</organism>
<feature type="region of interest" description="Disordered" evidence="1">
    <location>
        <begin position="52"/>
        <end position="117"/>
    </location>
</feature>
<evidence type="ECO:0000313" key="3">
    <source>
        <dbReference type="Proteomes" id="UP001445076"/>
    </source>
</evidence>
<evidence type="ECO:0000256" key="1">
    <source>
        <dbReference type="SAM" id="MobiDB-lite"/>
    </source>
</evidence>
<comment type="caution">
    <text evidence="2">The sequence shown here is derived from an EMBL/GenBank/DDBJ whole genome shotgun (WGS) entry which is preliminary data.</text>
</comment>
<dbReference type="Proteomes" id="UP001445076">
    <property type="component" value="Unassembled WGS sequence"/>
</dbReference>
<protein>
    <submittedName>
        <fullName evidence="2">Uncharacterized protein</fullName>
    </submittedName>
</protein>
<gene>
    <name evidence="2" type="ORF">OTU49_005465</name>
</gene>